<reference evidence="2 3" key="1">
    <citation type="journal article" date="2013" name="Chin. Sci. Bull.">
        <title>Genome survey uncovers the secrets of sex and lifestyle in caterpillar fungus.</title>
        <authorList>
            <person name="Hu X."/>
            <person name="Zhang Y."/>
            <person name="Xiao G."/>
            <person name="Zheng P."/>
            <person name="Xia Y."/>
            <person name="Zhang X."/>
            <person name="St Leger R.J."/>
            <person name="Liu X."/>
            <person name="Wang C."/>
        </authorList>
    </citation>
    <scope>NUCLEOTIDE SEQUENCE [LARGE SCALE GENOMIC DNA]</scope>
    <source>
        <strain evidence="3">Co18 / CGMCC 3.14243</strain>
        <tissue evidence="2">Fruit-body</tissue>
    </source>
</reference>
<protein>
    <submittedName>
        <fullName evidence="2">Uncharacterized protein</fullName>
    </submittedName>
</protein>
<feature type="signal peptide" evidence="1">
    <location>
        <begin position="1"/>
        <end position="17"/>
    </location>
</feature>
<keyword evidence="1" id="KW-0732">Signal</keyword>
<gene>
    <name evidence="2" type="ORF">OCS_01881</name>
</gene>
<feature type="chain" id="PRO_5004605926" evidence="1">
    <location>
        <begin position="18"/>
        <end position="57"/>
    </location>
</feature>
<name>T5AIH8_OPHSC</name>
<evidence type="ECO:0000313" key="2">
    <source>
        <dbReference type="EMBL" id="EQL02409.1"/>
    </source>
</evidence>
<dbReference type="Proteomes" id="UP000019374">
    <property type="component" value="Unassembled WGS sequence"/>
</dbReference>
<evidence type="ECO:0000256" key="1">
    <source>
        <dbReference type="SAM" id="SignalP"/>
    </source>
</evidence>
<organism evidence="2 3">
    <name type="scientific">Ophiocordyceps sinensis (strain Co18 / CGMCC 3.14243)</name>
    <name type="common">Yarsagumba caterpillar fungus</name>
    <name type="synonym">Hirsutella sinensis</name>
    <dbReference type="NCBI Taxonomy" id="911162"/>
    <lineage>
        <taxon>Eukaryota</taxon>
        <taxon>Fungi</taxon>
        <taxon>Dikarya</taxon>
        <taxon>Ascomycota</taxon>
        <taxon>Pezizomycotina</taxon>
        <taxon>Sordariomycetes</taxon>
        <taxon>Hypocreomycetidae</taxon>
        <taxon>Hypocreales</taxon>
        <taxon>Ophiocordycipitaceae</taxon>
        <taxon>Ophiocordyceps</taxon>
    </lineage>
</organism>
<proteinExistence type="predicted"/>
<accession>T5AIH8</accession>
<dbReference type="AlphaFoldDB" id="T5AIH8"/>
<evidence type="ECO:0000313" key="3">
    <source>
        <dbReference type="Proteomes" id="UP000019374"/>
    </source>
</evidence>
<dbReference type="HOGENOM" id="CLU_199199_0_0_1"/>
<sequence length="57" mass="6135">MKTFALIAALFAGATMAAPVEAEHQALCWKACFPEAPKCPENMIATRMGGCWTCCLK</sequence>
<dbReference type="EMBL" id="KE652312">
    <property type="protein sequence ID" value="EQL02409.1"/>
    <property type="molecule type" value="Genomic_DNA"/>
</dbReference>